<proteinExistence type="inferred from homology"/>
<dbReference type="InterPro" id="IPR013094">
    <property type="entry name" value="AB_hydrolase_3"/>
</dbReference>
<dbReference type="GO" id="GO:0072330">
    <property type="term" value="P:monocarboxylic acid biosynthetic process"/>
    <property type="evidence" value="ECO:0007669"/>
    <property type="project" value="UniProtKB-ARBA"/>
</dbReference>
<dbReference type="Pfam" id="PF07859">
    <property type="entry name" value="Abhydrolase_3"/>
    <property type="match status" value="1"/>
</dbReference>
<protein>
    <submittedName>
        <fullName evidence="5">Alpha/beta-hydrolase</fullName>
    </submittedName>
</protein>
<evidence type="ECO:0000259" key="4">
    <source>
        <dbReference type="Pfam" id="PF07859"/>
    </source>
</evidence>
<name>A0AAD6HBE3_9EURO</name>
<organism evidence="5 6">
    <name type="scientific">Penicillium malachiteum</name>
    <dbReference type="NCBI Taxonomy" id="1324776"/>
    <lineage>
        <taxon>Eukaryota</taxon>
        <taxon>Fungi</taxon>
        <taxon>Dikarya</taxon>
        <taxon>Ascomycota</taxon>
        <taxon>Pezizomycotina</taxon>
        <taxon>Eurotiomycetes</taxon>
        <taxon>Eurotiomycetidae</taxon>
        <taxon>Eurotiales</taxon>
        <taxon>Aspergillaceae</taxon>
        <taxon>Penicillium</taxon>
    </lineage>
</organism>
<evidence type="ECO:0000313" key="6">
    <source>
        <dbReference type="Proteomes" id="UP001215712"/>
    </source>
</evidence>
<feature type="active site" evidence="3">
    <location>
        <position position="18"/>
    </location>
</feature>
<dbReference type="PANTHER" id="PTHR48081">
    <property type="entry name" value="AB HYDROLASE SUPERFAMILY PROTEIN C4A8.06C"/>
    <property type="match status" value="1"/>
</dbReference>
<evidence type="ECO:0000256" key="2">
    <source>
        <dbReference type="ARBA" id="ARBA00022801"/>
    </source>
</evidence>
<keyword evidence="6" id="KW-1185">Reference proteome</keyword>
<dbReference type="Proteomes" id="UP001215712">
    <property type="component" value="Unassembled WGS sequence"/>
</dbReference>
<dbReference type="SUPFAM" id="SSF53474">
    <property type="entry name" value="alpha/beta-Hydrolases"/>
    <property type="match status" value="1"/>
</dbReference>
<feature type="domain" description="Alpha/beta hydrolase fold-3" evidence="4">
    <location>
        <begin position="5"/>
        <end position="157"/>
    </location>
</feature>
<reference evidence="5" key="1">
    <citation type="journal article" date="2023" name="IMA Fungus">
        <title>Comparative genomic study of the Penicillium genus elucidates a diverse pangenome and 15 lateral gene transfer events.</title>
        <authorList>
            <person name="Petersen C."/>
            <person name="Sorensen T."/>
            <person name="Nielsen M.R."/>
            <person name="Sondergaard T.E."/>
            <person name="Sorensen J.L."/>
            <person name="Fitzpatrick D.A."/>
            <person name="Frisvad J.C."/>
            <person name="Nielsen K.L."/>
        </authorList>
    </citation>
    <scope>NUCLEOTIDE SEQUENCE</scope>
    <source>
        <strain evidence="5">IBT 17514</strain>
    </source>
</reference>
<reference evidence="5" key="2">
    <citation type="submission" date="2023-01" db="EMBL/GenBank/DDBJ databases">
        <authorList>
            <person name="Petersen C."/>
        </authorList>
    </citation>
    <scope>NUCLEOTIDE SEQUENCE</scope>
    <source>
        <strain evidence="5">IBT 17514</strain>
    </source>
</reference>
<dbReference type="GO" id="GO:0016787">
    <property type="term" value="F:hydrolase activity"/>
    <property type="evidence" value="ECO:0007669"/>
    <property type="project" value="UniProtKB-KW"/>
</dbReference>
<evidence type="ECO:0000256" key="1">
    <source>
        <dbReference type="ARBA" id="ARBA00010515"/>
    </source>
</evidence>
<dbReference type="InterPro" id="IPR033140">
    <property type="entry name" value="Lipase_GDXG_put_SER_AS"/>
</dbReference>
<accession>A0AAD6HBE3</accession>
<dbReference type="EMBL" id="JAQJAN010000020">
    <property type="protein sequence ID" value="KAJ5703901.1"/>
    <property type="molecule type" value="Genomic_DNA"/>
</dbReference>
<evidence type="ECO:0000256" key="3">
    <source>
        <dbReference type="PROSITE-ProRule" id="PRU10038"/>
    </source>
</evidence>
<comment type="caution">
    <text evidence="5">The sequence shown here is derived from an EMBL/GenBank/DDBJ whole genome shotgun (WGS) entry which is preliminary data.</text>
</comment>
<dbReference type="AlphaFoldDB" id="A0AAD6HBE3"/>
<keyword evidence="2" id="KW-0378">Hydrolase</keyword>
<comment type="similarity">
    <text evidence="1">Belongs to the 'GDXG' lipolytic enzyme family.</text>
</comment>
<evidence type="ECO:0000313" key="5">
    <source>
        <dbReference type="EMBL" id="KAJ5703901.1"/>
    </source>
</evidence>
<dbReference type="InterPro" id="IPR029058">
    <property type="entry name" value="AB_hydrolase_fold"/>
</dbReference>
<dbReference type="PROSITE" id="PS01174">
    <property type="entry name" value="LIPASE_GDXG_SER"/>
    <property type="match status" value="1"/>
</dbReference>
<dbReference type="GO" id="GO:0017000">
    <property type="term" value="P:antibiotic biosynthetic process"/>
    <property type="evidence" value="ECO:0007669"/>
    <property type="project" value="UniProtKB-ARBA"/>
</dbReference>
<gene>
    <name evidence="5" type="ORF">N7493_011039</name>
</gene>
<dbReference type="InterPro" id="IPR050300">
    <property type="entry name" value="GDXG_lipolytic_enzyme"/>
</dbReference>
<sequence length="161" mass="17854">MIHTLRVPPSQITLSGDSSGGHLVLALLRYITQFNNAKLLPAPQCSWVWSPWYDVLAALDPAGWVRSSNYKTECIHASFPTWGVKLFIGDLEIIPSVEEYLTPLNDPFSLPSTVLFVVGGREVLVQDVQDLANIFAMLPGNEASVEFYKEELVPHDVLMIG</sequence>
<dbReference type="Gene3D" id="3.40.50.1820">
    <property type="entry name" value="alpha/beta hydrolase"/>
    <property type="match status" value="1"/>
</dbReference>
<dbReference type="PANTHER" id="PTHR48081:SF8">
    <property type="entry name" value="ALPHA_BETA HYDROLASE FOLD-3 DOMAIN-CONTAINING PROTEIN-RELATED"/>
    <property type="match status" value="1"/>
</dbReference>